<protein>
    <recommendedName>
        <fullName evidence="9">Tetraspanin</fullName>
    </recommendedName>
</protein>
<keyword evidence="2 6" id="KW-0812">Transmembrane</keyword>
<feature type="transmembrane region" description="Helical" evidence="6">
    <location>
        <begin position="70"/>
        <end position="100"/>
    </location>
</feature>
<feature type="transmembrane region" description="Helical" evidence="6">
    <location>
        <begin position="144"/>
        <end position="166"/>
    </location>
</feature>
<evidence type="ECO:0000313" key="8">
    <source>
        <dbReference type="Proteomes" id="UP000791440"/>
    </source>
</evidence>
<keyword evidence="3 6" id="KW-1133">Transmembrane helix</keyword>
<feature type="compositionally biased region" description="Basic and acidic residues" evidence="5">
    <location>
        <begin position="18"/>
        <end position="32"/>
    </location>
</feature>
<dbReference type="Pfam" id="PF00335">
    <property type="entry name" value="Tetraspanin"/>
    <property type="match status" value="1"/>
</dbReference>
<proteinExistence type="predicted"/>
<dbReference type="Proteomes" id="UP000791440">
    <property type="component" value="Unassembled WGS sequence"/>
</dbReference>
<reference evidence="7" key="1">
    <citation type="journal article" date="2016" name="Insect Biochem. Mol. Biol.">
        <title>Multifaceted biological insights from a draft genome sequence of the tobacco hornworm moth, Manduca sexta.</title>
        <authorList>
            <person name="Kanost M.R."/>
            <person name="Arrese E.L."/>
            <person name="Cao X."/>
            <person name="Chen Y.R."/>
            <person name="Chellapilla S."/>
            <person name="Goldsmith M.R."/>
            <person name="Grosse-Wilde E."/>
            <person name="Heckel D.G."/>
            <person name="Herndon N."/>
            <person name="Jiang H."/>
            <person name="Papanicolaou A."/>
            <person name="Qu J."/>
            <person name="Soulages J.L."/>
            <person name="Vogel H."/>
            <person name="Walters J."/>
            <person name="Waterhouse R.M."/>
            <person name="Ahn S.J."/>
            <person name="Almeida F.C."/>
            <person name="An C."/>
            <person name="Aqrawi P."/>
            <person name="Bretschneider A."/>
            <person name="Bryant W.B."/>
            <person name="Bucks S."/>
            <person name="Chao H."/>
            <person name="Chevignon G."/>
            <person name="Christen J.M."/>
            <person name="Clarke D.F."/>
            <person name="Dittmer N.T."/>
            <person name="Ferguson L.C.F."/>
            <person name="Garavelou S."/>
            <person name="Gordon K.H.J."/>
            <person name="Gunaratna R.T."/>
            <person name="Han Y."/>
            <person name="Hauser F."/>
            <person name="He Y."/>
            <person name="Heidel-Fischer H."/>
            <person name="Hirsh A."/>
            <person name="Hu Y."/>
            <person name="Jiang H."/>
            <person name="Kalra D."/>
            <person name="Klinner C."/>
            <person name="Konig C."/>
            <person name="Kovar C."/>
            <person name="Kroll A.R."/>
            <person name="Kuwar S.S."/>
            <person name="Lee S.L."/>
            <person name="Lehman R."/>
            <person name="Li K."/>
            <person name="Li Z."/>
            <person name="Liang H."/>
            <person name="Lovelace S."/>
            <person name="Lu Z."/>
            <person name="Mansfield J.H."/>
            <person name="McCulloch K.J."/>
            <person name="Mathew T."/>
            <person name="Morton B."/>
            <person name="Muzny D.M."/>
            <person name="Neunemann D."/>
            <person name="Ongeri F."/>
            <person name="Pauchet Y."/>
            <person name="Pu L.L."/>
            <person name="Pyrousis I."/>
            <person name="Rao X.J."/>
            <person name="Redding A."/>
            <person name="Roesel C."/>
            <person name="Sanchez-Gracia A."/>
            <person name="Schaack S."/>
            <person name="Shukla A."/>
            <person name="Tetreau G."/>
            <person name="Wang Y."/>
            <person name="Xiong G.H."/>
            <person name="Traut W."/>
            <person name="Walsh T.K."/>
            <person name="Worley K.C."/>
            <person name="Wu D."/>
            <person name="Wu W."/>
            <person name="Wu Y.Q."/>
            <person name="Zhang X."/>
            <person name="Zou Z."/>
            <person name="Zucker H."/>
            <person name="Briscoe A.D."/>
            <person name="Burmester T."/>
            <person name="Clem R.J."/>
            <person name="Feyereisen R."/>
            <person name="Grimmelikhuijzen C.J.P."/>
            <person name="Hamodrakas S.J."/>
            <person name="Hansson B.S."/>
            <person name="Huguet E."/>
            <person name="Jermiin L.S."/>
            <person name="Lan Q."/>
            <person name="Lehman H.K."/>
            <person name="Lorenzen M."/>
            <person name="Merzendorfer H."/>
            <person name="Michalopoulos I."/>
            <person name="Morton D.B."/>
            <person name="Muthukrishnan S."/>
            <person name="Oakeshott J.G."/>
            <person name="Palmer W."/>
            <person name="Park Y."/>
            <person name="Passarelli A.L."/>
            <person name="Rozas J."/>
            <person name="Schwartz L.M."/>
            <person name="Smith W."/>
            <person name="Southgate A."/>
            <person name="Vilcinskas A."/>
            <person name="Vogt R."/>
            <person name="Wang P."/>
            <person name="Werren J."/>
            <person name="Yu X.Q."/>
            <person name="Zhou J.J."/>
            <person name="Brown S.J."/>
            <person name="Scherer S.E."/>
            <person name="Richards S."/>
            <person name="Blissard G.W."/>
        </authorList>
    </citation>
    <scope>NUCLEOTIDE SEQUENCE</scope>
</reference>
<organism evidence="7 8">
    <name type="scientific">Manduca sexta</name>
    <name type="common">Tobacco hawkmoth</name>
    <name type="synonym">Tobacco hornworm</name>
    <dbReference type="NCBI Taxonomy" id="7130"/>
    <lineage>
        <taxon>Eukaryota</taxon>
        <taxon>Metazoa</taxon>
        <taxon>Ecdysozoa</taxon>
        <taxon>Arthropoda</taxon>
        <taxon>Hexapoda</taxon>
        <taxon>Insecta</taxon>
        <taxon>Pterygota</taxon>
        <taxon>Neoptera</taxon>
        <taxon>Endopterygota</taxon>
        <taxon>Lepidoptera</taxon>
        <taxon>Glossata</taxon>
        <taxon>Ditrysia</taxon>
        <taxon>Bombycoidea</taxon>
        <taxon>Sphingidae</taxon>
        <taxon>Sphinginae</taxon>
        <taxon>Sphingini</taxon>
        <taxon>Manduca</taxon>
    </lineage>
</organism>
<evidence type="ECO:0000256" key="6">
    <source>
        <dbReference type="SAM" id="Phobius"/>
    </source>
</evidence>
<sequence length="317" mass="35196">MQFLLFLKPTDDQLITKESFSRNDMGKTDKAQGNEPTTAEGAPEVVPEAEESGRRANYLKKLKTKKGRRLCTQIAFVALNFVSIVTALSLIAVTVLTSLATKVFDTEQSNRLVGMVILAVTAAVAISMGIYAVVAVFKKQTKPIHAATIVLLILAAIQSILAGVSVKVSPRDELHLGKSLADSFKLARENNPRHVKLWAATQYDLNCCGIISADDYRDSKTPYYFPPNVPISCCPTFDPDRSELVQERDREVCKARKTFYDLGCRDLIINVFKETSHIVIGVLTTLIILELFIALLGWILCRNQKSFRRGVEDEEAK</sequence>
<dbReference type="EMBL" id="JH668679">
    <property type="protein sequence ID" value="KAG6460557.1"/>
    <property type="molecule type" value="Genomic_DNA"/>
</dbReference>
<evidence type="ECO:0000256" key="5">
    <source>
        <dbReference type="SAM" id="MobiDB-lite"/>
    </source>
</evidence>
<feature type="transmembrane region" description="Helical" evidence="6">
    <location>
        <begin position="112"/>
        <end position="137"/>
    </location>
</feature>
<evidence type="ECO:0000256" key="4">
    <source>
        <dbReference type="ARBA" id="ARBA00023136"/>
    </source>
</evidence>
<dbReference type="CDD" id="cd03127">
    <property type="entry name" value="tetraspanin_LEL"/>
    <property type="match status" value="1"/>
</dbReference>
<comment type="subcellular location">
    <subcellularLocation>
        <location evidence="1">Membrane</location>
        <topology evidence="1">Multi-pass membrane protein</topology>
    </subcellularLocation>
</comment>
<gene>
    <name evidence="7" type="ORF">O3G_MSEX012056</name>
</gene>
<keyword evidence="4 6" id="KW-0472">Membrane</keyword>
<feature type="region of interest" description="Disordered" evidence="5">
    <location>
        <begin position="18"/>
        <end position="52"/>
    </location>
</feature>
<dbReference type="InterPro" id="IPR018499">
    <property type="entry name" value="Tetraspanin/Peripherin"/>
</dbReference>
<evidence type="ECO:0008006" key="9">
    <source>
        <dbReference type="Google" id="ProtNLM"/>
    </source>
</evidence>
<evidence type="ECO:0000256" key="1">
    <source>
        <dbReference type="ARBA" id="ARBA00004141"/>
    </source>
</evidence>
<dbReference type="AlphaFoldDB" id="A0A921ZM68"/>
<dbReference type="GO" id="GO:0016020">
    <property type="term" value="C:membrane"/>
    <property type="evidence" value="ECO:0007669"/>
    <property type="project" value="UniProtKB-SubCell"/>
</dbReference>
<reference evidence="7" key="2">
    <citation type="submission" date="2020-12" db="EMBL/GenBank/DDBJ databases">
        <authorList>
            <person name="Kanost M."/>
        </authorList>
    </citation>
    <scope>NUCLEOTIDE SEQUENCE</scope>
</reference>
<name>A0A921ZM68_MANSE</name>
<keyword evidence="8" id="KW-1185">Reference proteome</keyword>
<feature type="transmembrane region" description="Helical" evidence="6">
    <location>
        <begin position="278"/>
        <end position="300"/>
    </location>
</feature>
<comment type="caution">
    <text evidence="7">The sequence shown here is derived from an EMBL/GenBank/DDBJ whole genome shotgun (WGS) entry which is preliminary data.</text>
</comment>
<evidence type="ECO:0000313" key="7">
    <source>
        <dbReference type="EMBL" id="KAG6460557.1"/>
    </source>
</evidence>
<accession>A0A921ZM68</accession>
<evidence type="ECO:0000256" key="3">
    <source>
        <dbReference type="ARBA" id="ARBA00022989"/>
    </source>
</evidence>
<evidence type="ECO:0000256" key="2">
    <source>
        <dbReference type="ARBA" id="ARBA00022692"/>
    </source>
</evidence>